<feature type="signal peptide" evidence="1">
    <location>
        <begin position="1"/>
        <end position="25"/>
    </location>
</feature>
<evidence type="ECO:0000256" key="1">
    <source>
        <dbReference type="SAM" id="SignalP"/>
    </source>
</evidence>
<keyword evidence="3" id="KW-1185">Reference proteome</keyword>
<dbReference type="Proteomes" id="UP001500021">
    <property type="component" value="Unassembled WGS sequence"/>
</dbReference>
<organism evidence="2 3">
    <name type="scientific">Colwellia asteriadis</name>
    <dbReference type="NCBI Taxonomy" id="517723"/>
    <lineage>
        <taxon>Bacteria</taxon>
        <taxon>Pseudomonadati</taxon>
        <taxon>Pseudomonadota</taxon>
        <taxon>Gammaproteobacteria</taxon>
        <taxon>Alteromonadales</taxon>
        <taxon>Colwelliaceae</taxon>
        <taxon>Colwellia</taxon>
    </lineage>
</organism>
<evidence type="ECO:0000313" key="3">
    <source>
        <dbReference type="Proteomes" id="UP001500021"/>
    </source>
</evidence>
<gene>
    <name evidence="2" type="ORF">GCM10009111_06140</name>
</gene>
<dbReference type="EMBL" id="BAAAFA010000001">
    <property type="protein sequence ID" value="GAA0812319.1"/>
    <property type="molecule type" value="Genomic_DNA"/>
</dbReference>
<evidence type="ECO:0000313" key="2">
    <source>
        <dbReference type="EMBL" id="GAA0812319.1"/>
    </source>
</evidence>
<protein>
    <submittedName>
        <fullName evidence="2">Uncharacterized protein</fullName>
    </submittedName>
</protein>
<accession>A0ABN1L3M3</accession>
<name>A0ABN1L3M3_9GAMM</name>
<keyword evidence="1" id="KW-0732">Signal</keyword>
<reference evidence="2 3" key="1">
    <citation type="journal article" date="2019" name="Int. J. Syst. Evol. Microbiol.">
        <title>The Global Catalogue of Microorganisms (GCM) 10K type strain sequencing project: providing services to taxonomists for standard genome sequencing and annotation.</title>
        <authorList>
            <consortium name="The Broad Institute Genomics Platform"/>
            <consortium name="The Broad Institute Genome Sequencing Center for Infectious Disease"/>
            <person name="Wu L."/>
            <person name="Ma J."/>
        </authorList>
    </citation>
    <scope>NUCLEOTIDE SEQUENCE [LARGE SCALE GENOMIC DNA]</scope>
    <source>
        <strain evidence="2 3">JCM 15608</strain>
    </source>
</reference>
<comment type="caution">
    <text evidence="2">The sequence shown here is derived from an EMBL/GenBank/DDBJ whole genome shotgun (WGS) entry which is preliminary data.</text>
</comment>
<feature type="chain" id="PRO_5047080519" evidence="1">
    <location>
        <begin position="26"/>
        <end position="72"/>
    </location>
</feature>
<proteinExistence type="predicted"/>
<sequence>MVKILSSKSVVLSVGLMFGMSSAYAGSCYYDCDSYAKSQRIQLCADNRGGSACATSEAIYNYFYQQCQQGNC</sequence>